<gene>
    <name evidence="1" type="ORF">IHE45_05G055100</name>
</gene>
<dbReference type="Proteomes" id="UP000827976">
    <property type="component" value="Chromosome 5"/>
</dbReference>
<keyword evidence="2" id="KW-1185">Reference proteome</keyword>
<sequence length="161" mass="18033">MEKSVSYRGVRKRKWGKWVSEIREPGKKTRIWLGSFQSPEMAAAAYDVACYKLRGKEGMLNFPELVNEFPRPRSEEAEEIRVAAVEAAGMVGKWPEMVRRGSGSLPALKRLSQGLGSEELGLDSPKMWAELAEALLLAPPAVEVADFEDVEYDQCLWAWGS</sequence>
<evidence type="ECO:0000313" key="1">
    <source>
        <dbReference type="EMBL" id="KAH7681387.1"/>
    </source>
</evidence>
<organism evidence="1 2">
    <name type="scientific">Dioscorea alata</name>
    <name type="common">Purple yam</name>
    <dbReference type="NCBI Taxonomy" id="55571"/>
    <lineage>
        <taxon>Eukaryota</taxon>
        <taxon>Viridiplantae</taxon>
        <taxon>Streptophyta</taxon>
        <taxon>Embryophyta</taxon>
        <taxon>Tracheophyta</taxon>
        <taxon>Spermatophyta</taxon>
        <taxon>Magnoliopsida</taxon>
        <taxon>Liliopsida</taxon>
        <taxon>Dioscoreales</taxon>
        <taxon>Dioscoreaceae</taxon>
        <taxon>Dioscorea</taxon>
    </lineage>
</organism>
<evidence type="ECO:0000313" key="2">
    <source>
        <dbReference type="Proteomes" id="UP000827976"/>
    </source>
</evidence>
<accession>A0ACB7W1Q7</accession>
<name>A0ACB7W1Q7_DIOAL</name>
<reference evidence="2" key="1">
    <citation type="journal article" date="2022" name="Nat. Commun.">
        <title>Chromosome evolution and the genetic basis of agronomically important traits in greater yam.</title>
        <authorList>
            <person name="Bredeson J.V."/>
            <person name="Lyons J.B."/>
            <person name="Oniyinde I.O."/>
            <person name="Okereke N.R."/>
            <person name="Kolade O."/>
            <person name="Nnabue I."/>
            <person name="Nwadili C.O."/>
            <person name="Hribova E."/>
            <person name="Parker M."/>
            <person name="Nwogha J."/>
            <person name="Shu S."/>
            <person name="Carlson J."/>
            <person name="Kariba R."/>
            <person name="Muthemba S."/>
            <person name="Knop K."/>
            <person name="Barton G.J."/>
            <person name="Sherwood A.V."/>
            <person name="Lopez-Montes A."/>
            <person name="Asiedu R."/>
            <person name="Jamnadass R."/>
            <person name="Muchugi A."/>
            <person name="Goodstein D."/>
            <person name="Egesi C.N."/>
            <person name="Featherston J."/>
            <person name="Asfaw A."/>
            <person name="Simpson G.G."/>
            <person name="Dolezel J."/>
            <person name="Hendre P.S."/>
            <person name="Van Deynze A."/>
            <person name="Kumar P.L."/>
            <person name="Obidiegwu J.E."/>
            <person name="Bhattacharjee R."/>
            <person name="Rokhsar D.S."/>
        </authorList>
    </citation>
    <scope>NUCLEOTIDE SEQUENCE [LARGE SCALE GENOMIC DNA]</scope>
    <source>
        <strain evidence="2">cv. TDa95/00328</strain>
    </source>
</reference>
<protein>
    <submittedName>
        <fullName evidence="1">AP2/ERF domain-containing protein</fullName>
    </submittedName>
</protein>
<comment type="caution">
    <text evidence="1">The sequence shown here is derived from an EMBL/GenBank/DDBJ whole genome shotgun (WGS) entry which is preliminary data.</text>
</comment>
<proteinExistence type="predicted"/>
<dbReference type="EMBL" id="CM037015">
    <property type="protein sequence ID" value="KAH7681387.1"/>
    <property type="molecule type" value="Genomic_DNA"/>
</dbReference>